<evidence type="ECO:0000256" key="3">
    <source>
        <dbReference type="ARBA" id="ARBA00012865"/>
    </source>
</evidence>
<evidence type="ECO:0000256" key="4">
    <source>
        <dbReference type="ARBA" id="ARBA00022729"/>
    </source>
</evidence>
<dbReference type="eggNOG" id="COG2602">
    <property type="taxonomic scope" value="Bacteria"/>
</dbReference>
<dbReference type="EMBL" id="AEVO01000046">
    <property type="protein sequence ID" value="EFY07217.1"/>
    <property type="molecule type" value="Genomic_DNA"/>
</dbReference>
<dbReference type="Gene3D" id="3.40.710.10">
    <property type="entry name" value="DD-peptidase/beta-lactamase superfamily"/>
    <property type="match status" value="1"/>
</dbReference>
<feature type="active site" description="Acyl-ester intermediate" evidence="7">
    <location>
        <position position="78"/>
    </location>
</feature>
<keyword evidence="4" id="KW-0732">Signal</keyword>
<evidence type="ECO:0000256" key="5">
    <source>
        <dbReference type="ARBA" id="ARBA00022801"/>
    </source>
</evidence>
<sequence>MFKRFLFLVIKMRLLRFVAVLATMLICFHGNAAEVKYSKNLAGVFDDYSGVMAIKELNADSILVSDKIRAAKRFPPASTFKIAHSLIALDQGIVKNIDEIFFRYDGHSQYFLKSWQKDMGLKEAVQTSNVEAFKVMAVKIGNERMQRSLTLFDYGNYRIGSDVTSFWLDGTLQISALEQINFLEKLLNGQLPCSKAAQKEVENILKLEANDKYVLYGKTGLSSGPNQIGWFVGFIRKESQTYIFALNIDMNENTPYALRIDLVKKGIDKLDL</sequence>
<comment type="similarity">
    <text evidence="2 8">Belongs to the class-D beta-lactamase family.</text>
</comment>
<keyword evidence="11" id="KW-1185">Reference proteome</keyword>
<dbReference type="SUPFAM" id="SSF56601">
    <property type="entry name" value="beta-lactamase/transpeptidase-like"/>
    <property type="match status" value="1"/>
</dbReference>
<dbReference type="PROSITE" id="PS00337">
    <property type="entry name" value="BETA_LACTAMASE_D"/>
    <property type="match status" value="1"/>
</dbReference>
<organism evidence="10 11">
    <name type="scientific">Succinatimonas hippei (strain DSM 22608 / JCM 16073 / KCTC 15190 / YIT 12066)</name>
    <dbReference type="NCBI Taxonomy" id="762983"/>
    <lineage>
        <taxon>Bacteria</taxon>
        <taxon>Pseudomonadati</taxon>
        <taxon>Pseudomonadota</taxon>
        <taxon>Gammaproteobacteria</taxon>
        <taxon>Aeromonadales</taxon>
        <taxon>Succinivibrionaceae</taxon>
        <taxon>Succinatimonas</taxon>
    </lineage>
</organism>
<evidence type="ECO:0000256" key="8">
    <source>
        <dbReference type="RuleBase" id="RU361140"/>
    </source>
</evidence>
<dbReference type="AlphaFoldDB" id="E8LJU4"/>
<dbReference type="GO" id="GO:0046677">
    <property type="term" value="P:response to antibiotic"/>
    <property type="evidence" value="ECO:0007669"/>
    <property type="project" value="UniProtKB-UniRule"/>
</dbReference>
<proteinExistence type="inferred from homology"/>
<feature type="domain" description="Penicillin-binding protein transpeptidase" evidence="9">
    <location>
        <begin position="70"/>
        <end position="254"/>
    </location>
</feature>
<dbReference type="InterPro" id="IPR001460">
    <property type="entry name" value="PCN-bd_Tpept"/>
</dbReference>
<comment type="caution">
    <text evidence="10">The sequence shown here is derived from an EMBL/GenBank/DDBJ whole genome shotgun (WGS) entry which is preliminary data.</text>
</comment>
<dbReference type="Pfam" id="PF00905">
    <property type="entry name" value="Transpeptidase"/>
    <property type="match status" value="1"/>
</dbReference>
<evidence type="ECO:0000256" key="1">
    <source>
        <dbReference type="ARBA" id="ARBA00001526"/>
    </source>
</evidence>
<dbReference type="GO" id="GO:0017001">
    <property type="term" value="P:antibiotic catabolic process"/>
    <property type="evidence" value="ECO:0007669"/>
    <property type="project" value="InterPro"/>
</dbReference>
<dbReference type="Proteomes" id="UP000018458">
    <property type="component" value="Unassembled WGS sequence"/>
</dbReference>
<dbReference type="GO" id="GO:0008658">
    <property type="term" value="F:penicillin binding"/>
    <property type="evidence" value="ECO:0007669"/>
    <property type="project" value="InterPro"/>
</dbReference>
<evidence type="ECO:0000256" key="7">
    <source>
        <dbReference type="PIRSR" id="PIRSR602137-50"/>
    </source>
</evidence>
<dbReference type="GO" id="GO:0008800">
    <property type="term" value="F:beta-lactamase activity"/>
    <property type="evidence" value="ECO:0007669"/>
    <property type="project" value="UniProtKB-UniRule"/>
</dbReference>
<reference evidence="10 11" key="1">
    <citation type="submission" date="2011-01" db="EMBL/GenBank/DDBJ databases">
        <authorList>
            <person name="Weinstock G."/>
            <person name="Sodergren E."/>
            <person name="Clifton S."/>
            <person name="Fulton L."/>
            <person name="Fulton B."/>
            <person name="Courtney L."/>
            <person name="Fronick C."/>
            <person name="Harrison M."/>
            <person name="Strong C."/>
            <person name="Farmer C."/>
            <person name="Delahaunty K."/>
            <person name="Markovic C."/>
            <person name="Hall O."/>
            <person name="Minx P."/>
            <person name="Tomlinson C."/>
            <person name="Mitreva M."/>
            <person name="Hou S."/>
            <person name="Chen J."/>
            <person name="Wollam A."/>
            <person name="Pepin K.H."/>
            <person name="Johnson M."/>
            <person name="Bhonagiri V."/>
            <person name="Zhang X."/>
            <person name="Suruliraj S."/>
            <person name="Warren W."/>
            <person name="Chinwalla A."/>
            <person name="Mardis E.R."/>
            <person name="Wilson R.K."/>
        </authorList>
    </citation>
    <scope>NUCLEOTIDE SEQUENCE [LARGE SCALE GENOMIC DNA]</scope>
    <source>
        <strain evidence="11">DSM 22608 / JCM 16073 / KCTC 15190 / YIT 12066</strain>
    </source>
</reference>
<name>E8LJU4_SUCHY</name>
<evidence type="ECO:0000313" key="10">
    <source>
        <dbReference type="EMBL" id="EFY07217.1"/>
    </source>
</evidence>
<gene>
    <name evidence="10" type="ORF">HMPREF9444_00979</name>
</gene>
<evidence type="ECO:0000313" key="11">
    <source>
        <dbReference type="Proteomes" id="UP000018458"/>
    </source>
</evidence>
<feature type="modified residue" description="N6-carboxylysine" evidence="7">
    <location>
        <position position="81"/>
    </location>
</feature>
<dbReference type="InterPro" id="IPR002137">
    <property type="entry name" value="Beta-lactam_class-D_AS"/>
</dbReference>
<dbReference type="InterPro" id="IPR012338">
    <property type="entry name" value="Beta-lactam/transpept-like"/>
</dbReference>
<dbReference type="STRING" id="762983.HMPREF9444_00979"/>
<keyword evidence="6 8" id="KW-0046">Antibiotic resistance</keyword>
<evidence type="ECO:0000259" key="9">
    <source>
        <dbReference type="Pfam" id="PF00905"/>
    </source>
</evidence>
<protein>
    <recommendedName>
        <fullName evidence="3 8">Beta-lactamase</fullName>
        <ecNumber evidence="3 8">3.5.2.6</ecNumber>
    </recommendedName>
</protein>
<dbReference type="OrthoDB" id="9762883at2"/>
<dbReference type="EC" id="3.5.2.6" evidence="3 8"/>
<evidence type="ECO:0000256" key="2">
    <source>
        <dbReference type="ARBA" id="ARBA00007898"/>
    </source>
</evidence>
<keyword evidence="5 8" id="KW-0378">Hydrolase</keyword>
<accession>E8LJU4</accession>
<evidence type="ECO:0000256" key="6">
    <source>
        <dbReference type="ARBA" id="ARBA00023251"/>
    </source>
</evidence>
<dbReference type="HOGENOM" id="CLU_035412_3_2_6"/>
<comment type="catalytic activity">
    <reaction evidence="1 8">
        <text>a beta-lactam + H2O = a substituted beta-amino acid</text>
        <dbReference type="Rhea" id="RHEA:20401"/>
        <dbReference type="ChEBI" id="CHEBI:15377"/>
        <dbReference type="ChEBI" id="CHEBI:35627"/>
        <dbReference type="ChEBI" id="CHEBI:140347"/>
        <dbReference type="EC" id="3.5.2.6"/>
    </reaction>
</comment>